<dbReference type="AlphaFoldDB" id="A0A917U6Z0"/>
<dbReference type="InterPro" id="IPR003870">
    <property type="entry name" value="DUF222"/>
</dbReference>
<gene>
    <name evidence="4" type="ORF">GCM10011608_54000</name>
</gene>
<dbReference type="GO" id="GO:0004519">
    <property type="term" value="F:endonuclease activity"/>
    <property type="evidence" value="ECO:0007669"/>
    <property type="project" value="UniProtKB-KW"/>
</dbReference>
<dbReference type="SMART" id="SM00507">
    <property type="entry name" value="HNHc"/>
    <property type="match status" value="1"/>
</dbReference>
<comment type="caution">
    <text evidence="4">The sequence shown here is derived from an EMBL/GenBank/DDBJ whole genome shotgun (WGS) entry which is preliminary data.</text>
</comment>
<feature type="region of interest" description="Disordered" evidence="2">
    <location>
        <begin position="217"/>
        <end position="236"/>
    </location>
</feature>
<feature type="domain" description="HNH nuclease" evidence="3">
    <location>
        <begin position="324"/>
        <end position="376"/>
    </location>
</feature>
<dbReference type="Gene3D" id="1.10.30.50">
    <property type="match status" value="1"/>
</dbReference>
<reference evidence="4" key="2">
    <citation type="submission" date="2020-09" db="EMBL/GenBank/DDBJ databases">
        <authorList>
            <person name="Sun Q."/>
            <person name="Zhou Y."/>
        </authorList>
    </citation>
    <scope>NUCLEOTIDE SEQUENCE</scope>
    <source>
        <strain evidence="4">CGMCC 4.7312</strain>
    </source>
</reference>
<evidence type="ECO:0000256" key="1">
    <source>
        <dbReference type="ARBA" id="ARBA00023450"/>
    </source>
</evidence>
<keyword evidence="4" id="KW-0255">Endonuclease</keyword>
<dbReference type="GO" id="GO:0008270">
    <property type="term" value="F:zinc ion binding"/>
    <property type="evidence" value="ECO:0007669"/>
    <property type="project" value="InterPro"/>
</dbReference>
<protein>
    <submittedName>
        <fullName evidence="4">HNH endonuclease</fullName>
    </submittedName>
</protein>
<feature type="region of interest" description="Disordered" evidence="2">
    <location>
        <begin position="414"/>
        <end position="490"/>
    </location>
</feature>
<reference evidence="4" key="1">
    <citation type="journal article" date="2014" name="Int. J. Syst. Evol. Microbiol.">
        <title>Complete genome sequence of Corynebacterium casei LMG S-19264T (=DSM 44701T), isolated from a smear-ripened cheese.</title>
        <authorList>
            <consortium name="US DOE Joint Genome Institute (JGI-PGF)"/>
            <person name="Walter F."/>
            <person name="Albersmeier A."/>
            <person name="Kalinowski J."/>
            <person name="Ruckert C."/>
        </authorList>
    </citation>
    <scope>NUCLEOTIDE SEQUENCE</scope>
    <source>
        <strain evidence="4">CGMCC 4.7312</strain>
    </source>
</reference>
<keyword evidence="4" id="KW-0378">Hydrolase</keyword>
<dbReference type="CDD" id="cd00085">
    <property type="entry name" value="HNHc"/>
    <property type="match status" value="1"/>
</dbReference>
<comment type="similarity">
    <text evidence="1">Belongs to the Rv1128c/1148c/1588c/1702c/1945/3466 family.</text>
</comment>
<evidence type="ECO:0000259" key="3">
    <source>
        <dbReference type="SMART" id="SM00507"/>
    </source>
</evidence>
<accession>A0A917U6Z0</accession>
<evidence type="ECO:0000256" key="2">
    <source>
        <dbReference type="SAM" id="MobiDB-lite"/>
    </source>
</evidence>
<organism evidence="4 5">
    <name type="scientific">Micromonospora sonchi</name>
    <dbReference type="NCBI Taxonomy" id="1763543"/>
    <lineage>
        <taxon>Bacteria</taxon>
        <taxon>Bacillati</taxon>
        <taxon>Actinomycetota</taxon>
        <taxon>Actinomycetes</taxon>
        <taxon>Micromonosporales</taxon>
        <taxon>Micromonosporaceae</taxon>
        <taxon>Micromonospora</taxon>
    </lineage>
</organism>
<keyword evidence="5" id="KW-1185">Reference proteome</keyword>
<feature type="compositionally biased region" description="Low complexity" evidence="2">
    <location>
        <begin position="455"/>
        <end position="470"/>
    </location>
</feature>
<name>A0A917U6Z0_9ACTN</name>
<feature type="compositionally biased region" description="Basic and acidic residues" evidence="2">
    <location>
        <begin position="226"/>
        <end position="236"/>
    </location>
</feature>
<dbReference type="EMBL" id="BMNB01000036">
    <property type="protein sequence ID" value="GGM62081.1"/>
    <property type="molecule type" value="Genomic_DNA"/>
</dbReference>
<dbReference type="InterPro" id="IPR002711">
    <property type="entry name" value="HNH"/>
</dbReference>
<sequence>MLEELERAEAAMRSCVDAAAWAMSEGHLVDALDMVHRLEQRLAAVKLTLVRELDGRGVAAAQGASSTAVWLRDRLRLGVPAARRLVEFAGALDAGSDQVRLALGGGQLDEEQARVIIDIVAEVSREAGTEAAERAAGLLVEWAGQFDPRVLRRLGARILDHVAPQVAEAAAARALEAEAARAARERQLTLSDLRDGRTRLAGSLDAETAALLRAAIEPLTAPSGPDDSRSPGQRRHDALGDVCRLALRADELPEHGGDAAQIVVTAAYDVLAGRLGAGTLDGGQTLTPATVRRLACDAAVLPAVLGGAGQVLDVGRQRRLFTGPLRRALVLRDGGCAFPGCDRPPRWCEGHHLRHWSDGGPTSLANAVLLCRHHHRQVHHHGWQVRLAPADGHPEFVPPRWLDPEQRPRRNHLHRVPVAPPGREPGVPNARALRRTGSPMTAQRRAVGRGRRARPGAAAASRASGSRSPATRIRKAGSTGGRPATRPRPP</sequence>
<dbReference type="Proteomes" id="UP000608890">
    <property type="component" value="Unassembled WGS sequence"/>
</dbReference>
<dbReference type="Pfam" id="PF02720">
    <property type="entry name" value="DUF222"/>
    <property type="match status" value="1"/>
</dbReference>
<proteinExistence type="inferred from homology"/>
<dbReference type="RefSeq" id="WP_189049281.1">
    <property type="nucleotide sequence ID" value="NZ_BMNB01000036.1"/>
</dbReference>
<keyword evidence="4" id="KW-0540">Nuclease</keyword>
<evidence type="ECO:0000313" key="4">
    <source>
        <dbReference type="EMBL" id="GGM62081.1"/>
    </source>
</evidence>
<dbReference type="GO" id="GO:0003676">
    <property type="term" value="F:nucleic acid binding"/>
    <property type="evidence" value="ECO:0007669"/>
    <property type="project" value="InterPro"/>
</dbReference>
<evidence type="ECO:0000313" key="5">
    <source>
        <dbReference type="Proteomes" id="UP000608890"/>
    </source>
</evidence>
<dbReference type="InterPro" id="IPR003615">
    <property type="entry name" value="HNH_nuc"/>
</dbReference>
<dbReference type="Pfam" id="PF01844">
    <property type="entry name" value="HNH"/>
    <property type="match status" value="1"/>
</dbReference>